<dbReference type="Pfam" id="PF12867">
    <property type="entry name" value="DinB_2"/>
    <property type="match status" value="1"/>
</dbReference>
<evidence type="ECO:0000259" key="1">
    <source>
        <dbReference type="Pfam" id="PF12867"/>
    </source>
</evidence>
<feature type="domain" description="DinB-like" evidence="1">
    <location>
        <begin position="32"/>
        <end position="163"/>
    </location>
</feature>
<proteinExistence type="predicted"/>
<reference evidence="3" key="1">
    <citation type="journal article" date="2019" name="Int. J. Syst. Evol. Microbiol.">
        <title>The Global Catalogue of Microorganisms (GCM) 10K type strain sequencing project: providing services to taxonomists for standard genome sequencing and annotation.</title>
        <authorList>
            <consortium name="The Broad Institute Genomics Platform"/>
            <consortium name="The Broad Institute Genome Sequencing Center for Infectious Disease"/>
            <person name="Wu L."/>
            <person name="Ma J."/>
        </authorList>
    </citation>
    <scope>NUCLEOTIDE SEQUENCE [LARGE SCALE GENOMIC DNA]</scope>
    <source>
        <strain evidence="3">JCM 17705</strain>
    </source>
</reference>
<protein>
    <submittedName>
        <fullName evidence="2">DinB family protein</fullName>
    </submittedName>
</protein>
<evidence type="ECO:0000313" key="2">
    <source>
        <dbReference type="EMBL" id="GAA4336123.1"/>
    </source>
</evidence>
<evidence type="ECO:0000313" key="3">
    <source>
        <dbReference type="Proteomes" id="UP001500582"/>
    </source>
</evidence>
<gene>
    <name evidence="2" type="ORF">GCM10023149_44660</name>
</gene>
<dbReference type="Proteomes" id="UP001500582">
    <property type="component" value="Unassembled WGS sequence"/>
</dbReference>
<dbReference type="InterPro" id="IPR024775">
    <property type="entry name" value="DinB-like"/>
</dbReference>
<dbReference type="InterPro" id="IPR034660">
    <property type="entry name" value="DinB/YfiT-like"/>
</dbReference>
<keyword evidence="3" id="KW-1185">Reference proteome</keyword>
<comment type="caution">
    <text evidence="2">The sequence shown here is derived from an EMBL/GenBank/DDBJ whole genome shotgun (WGS) entry which is preliminary data.</text>
</comment>
<dbReference type="EMBL" id="BAABFT010000016">
    <property type="protein sequence ID" value="GAA4336123.1"/>
    <property type="molecule type" value="Genomic_DNA"/>
</dbReference>
<dbReference type="SUPFAM" id="SSF109854">
    <property type="entry name" value="DinB/YfiT-like putative metalloenzymes"/>
    <property type="match status" value="1"/>
</dbReference>
<accession>A0ABP8H979</accession>
<dbReference type="Gene3D" id="1.20.120.450">
    <property type="entry name" value="dinb family like domain"/>
    <property type="match status" value="1"/>
</dbReference>
<sequence length="169" mass="19360">MMTKPQPSEYAAPHAGYVQLIGDEDVFAVLSTQQQISYDLFTGLSEEQANYAYAEGKWNFKQVAGHMIDTERVFSYRLLCFSREYQELPGFDQDVYVDNSTFNNQSIQDLAEEFKLLRTANLYMIKALTDIQLAKNGIASGYPVSVKALVYMIAGHERHHLNILKERYL</sequence>
<name>A0ABP8H979_9SPHI</name>
<dbReference type="RefSeq" id="WP_345213412.1">
    <property type="nucleotide sequence ID" value="NZ_BAABFT010000016.1"/>
</dbReference>
<organism evidence="2 3">
    <name type="scientific">Mucilaginibacter gynuensis</name>
    <dbReference type="NCBI Taxonomy" id="1302236"/>
    <lineage>
        <taxon>Bacteria</taxon>
        <taxon>Pseudomonadati</taxon>
        <taxon>Bacteroidota</taxon>
        <taxon>Sphingobacteriia</taxon>
        <taxon>Sphingobacteriales</taxon>
        <taxon>Sphingobacteriaceae</taxon>
        <taxon>Mucilaginibacter</taxon>
    </lineage>
</organism>